<evidence type="ECO:0000313" key="1">
    <source>
        <dbReference type="EMBL" id="SHJ13152.1"/>
    </source>
</evidence>
<accession>A0A1M6GTF1</accession>
<evidence type="ECO:0000313" key="2">
    <source>
        <dbReference type="Proteomes" id="UP000184342"/>
    </source>
</evidence>
<gene>
    <name evidence="1" type="ORF">SAMN02745691_01383</name>
</gene>
<dbReference type="EMBL" id="FQYT01000013">
    <property type="protein sequence ID" value="SHJ13152.1"/>
    <property type="molecule type" value="Genomic_DNA"/>
</dbReference>
<sequence length="46" mass="5408">MMYVNKYNRGGQTPYLHINIDGILYKWYNISSTRTKIFNSPTGTHI</sequence>
<reference evidence="1 2" key="1">
    <citation type="submission" date="2016-11" db="EMBL/GenBank/DDBJ databases">
        <authorList>
            <person name="Jaros S."/>
            <person name="Januszkiewicz K."/>
            <person name="Wedrychowicz H."/>
        </authorList>
    </citation>
    <scope>NUCLEOTIDE SEQUENCE [LARGE SCALE GENOMIC DNA]</scope>
    <source>
        <strain evidence="1 2">DSM 15970</strain>
    </source>
</reference>
<organism evidence="1 2">
    <name type="scientific">Parasporobacterium paucivorans DSM 15970</name>
    <dbReference type="NCBI Taxonomy" id="1122934"/>
    <lineage>
        <taxon>Bacteria</taxon>
        <taxon>Bacillati</taxon>
        <taxon>Bacillota</taxon>
        <taxon>Clostridia</taxon>
        <taxon>Lachnospirales</taxon>
        <taxon>Lachnospiraceae</taxon>
        <taxon>Parasporobacterium</taxon>
    </lineage>
</organism>
<dbReference type="Proteomes" id="UP000184342">
    <property type="component" value="Unassembled WGS sequence"/>
</dbReference>
<name>A0A1M6GTF1_9FIRM</name>
<keyword evidence="2" id="KW-1185">Reference proteome</keyword>
<protein>
    <submittedName>
        <fullName evidence="1">Uncharacterized protein</fullName>
    </submittedName>
</protein>
<dbReference type="AlphaFoldDB" id="A0A1M6GTF1"/>
<proteinExistence type="predicted"/>